<dbReference type="AlphaFoldDB" id="A0A0N4VW96"/>
<name>A0A0N4VW96_HAEPC</name>
<evidence type="ECO:0000313" key="1">
    <source>
        <dbReference type="WBParaSite" id="HPLM_0000156601-mRNA-1"/>
    </source>
</evidence>
<accession>A0A0N4VW96</accession>
<sequence length="74" mass="7452">LTSDILQSCHADLDLFPCWGRNPVSAHGVSISDGGGSGTTNGDTPGFPGCTGCQSCTTSCLSLSTENTSIASRT</sequence>
<dbReference type="WBParaSite" id="HPLM_0000156601-mRNA-1">
    <property type="protein sequence ID" value="HPLM_0000156601-mRNA-1"/>
    <property type="gene ID" value="HPLM_0000156601"/>
</dbReference>
<organism evidence="1">
    <name type="scientific">Haemonchus placei</name>
    <name type="common">Barber's pole worm</name>
    <dbReference type="NCBI Taxonomy" id="6290"/>
    <lineage>
        <taxon>Eukaryota</taxon>
        <taxon>Metazoa</taxon>
        <taxon>Ecdysozoa</taxon>
        <taxon>Nematoda</taxon>
        <taxon>Chromadorea</taxon>
        <taxon>Rhabditida</taxon>
        <taxon>Rhabditina</taxon>
        <taxon>Rhabditomorpha</taxon>
        <taxon>Strongyloidea</taxon>
        <taxon>Trichostrongylidae</taxon>
        <taxon>Haemonchus</taxon>
    </lineage>
</organism>
<proteinExistence type="predicted"/>
<reference evidence="1" key="1">
    <citation type="submission" date="2017-02" db="UniProtKB">
        <authorList>
            <consortium name="WormBaseParasite"/>
        </authorList>
    </citation>
    <scope>IDENTIFICATION</scope>
</reference>
<protein>
    <submittedName>
        <fullName evidence="1">Secreted protein</fullName>
    </submittedName>
</protein>